<dbReference type="Gene3D" id="3.90.1150.30">
    <property type="match status" value="1"/>
</dbReference>
<evidence type="ECO:0000313" key="1">
    <source>
        <dbReference type="EMBL" id="SEL12317.1"/>
    </source>
</evidence>
<dbReference type="InterPro" id="IPR038056">
    <property type="entry name" value="YjbR-like_sf"/>
</dbReference>
<gene>
    <name evidence="1" type="ORF">SAMN05661044_02061</name>
</gene>
<dbReference type="Proteomes" id="UP000199421">
    <property type="component" value="Unassembled WGS sequence"/>
</dbReference>
<dbReference type="EMBL" id="FOAF01000001">
    <property type="protein sequence ID" value="SEL12317.1"/>
    <property type="molecule type" value="Genomic_DNA"/>
</dbReference>
<name>A0A1H7MNX8_OLID1</name>
<protein>
    <submittedName>
        <fullName evidence="1">YjbR protein</fullName>
    </submittedName>
</protein>
<dbReference type="AlphaFoldDB" id="A0A1H7MNX8"/>
<dbReference type="OrthoDB" id="277063at2"/>
<dbReference type="RefSeq" id="WP_093323093.1">
    <property type="nucleotide sequence ID" value="NZ_FOAF01000001.1"/>
</dbReference>
<sequence>MVSLNQFREIALALPEVVEMPHFEKTSFRVNKKIFATLSEKDHIACVTLTEIDQDVFSAFDRSVIYPVPNKWGKHGWTFIVLLKVKKELLINALITAYCKIAPQRLSAIVRRADMDDVI</sequence>
<evidence type="ECO:0000313" key="2">
    <source>
        <dbReference type="Proteomes" id="UP000199421"/>
    </source>
</evidence>
<accession>A0A1H7MNX8</accession>
<dbReference type="Pfam" id="PF04237">
    <property type="entry name" value="YjbR"/>
    <property type="match status" value="1"/>
</dbReference>
<organism evidence="1 2">
    <name type="scientific">Olivibacter domesticus</name>
    <name type="common">Pseudosphingobacterium domesticum</name>
    <dbReference type="NCBI Taxonomy" id="407022"/>
    <lineage>
        <taxon>Bacteria</taxon>
        <taxon>Pseudomonadati</taxon>
        <taxon>Bacteroidota</taxon>
        <taxon>Sphingobacteriia</taxon>
        <taxon>Sphingobacteriales</taxon>
        <taxon>Sphingobacteriaceae</taxon>
        <taxon>Olivibacter</taxon>
    </lineage>
</organism>
<proteinExistence type="predicted"/>
<reference evidence="2" key="1">
    <citation type="submission" date="2016-10" db="EMBL/GenBank/DDBJ databases">
        <authorList>
            <person name="Varghese N."/>
            <person name="Submissions S."/>
        </authorList>
    </citation>
    <scope>NUCLEOTIDE SEQUENCE [LARGE SCALE GENOMIC DNA]</scope>
    <source>
        <strain evidence="2">DSM 18733</strain>
    </source>
</reference>
<dbReference type="STRING" id="407022.SAMN05661044_02061"/>
<dbReference type="InterPro" id="IPR058532">
    <property type="entry name" value="YjbR/MT2646/Rv2570-like"/>
</dbReference>
<dbReference type="SUPFAM" id="SSF142906">
    <property type="entry name" value="YjbR-like"/>
    <property type="match status" value="1"/>
</dbReference>
<keyword evidence="2" id="KW-1185">Reference proteome</keyword>